<reference evidence="3 4" key="1">
    <citation type="submission" date="2018-12" db="EMBL/GenBank/DDBJ databases">
        <authorList>
            <person name="Sun L."/>
            <person name="Chen Z."/>
        </authorList>
    </citation>
    <scope>NUCLEOTIDE SEQUENCE [LARGE SCALE GENOMIC DNA]</scope>
    <source>
        <strain evidence="3 4">DSM 15890</strain>
    </source>
</reference>
<evidence type="ECO:0000313" key="3">
    <source>
        <dbReference type="EMBL" id="RUT47407.1"/>
    </source>
</evidence>
<dbReference type="CDD" id="cd07385">
    <property type="entry name" value="MPP_YkuE_C"/>
    <property type="match status" value="1"/>
</dbReference>
<name>A0A3S1EK87_9BACL</name>
<keyword evidence="1" id="KW-0812">Transmembrane</keyword>
<dbReference type="PANTHER" id="PTHR31302:SF0">
    <property type="entry name" value="TRANSMEMBRANE PROTEIN WITH METALLOPHOSPHOESTERASE DOMAIN"/>
    <property type="match status" value="1"/>
</dbReference>
<dbReference type="Proteomes" id="UP000279446">
    <property type="component" value="Unassembled WGS sequence"/>
</dbReference>
<keyword evidence="1" id="KW-1133">Transmembrane helix</keyword>
<accession>A0A3S1EK87</accession>
<dbReference type="OrthoDB" id="9780884at2"/>
<dbReference type="Pfam" id="PF00149">
    <property type="entry name" value="Metallophos"/>
    <property type="match status" value="1"/>
</dbReference>
<keyword evidence="4" id="KW-1185">Reference proteome</keyword>
<sequence>MQIYKAVYPVILVFLCMFAIYGATNYYIGKKVFKWLQHIFPMINWIVFGIIYSCFALTTIFNLLLSSSTILLNSSIVSLIAQLGEYWMGLYCYLLLLLIIMDLILFIGRKIKLIRTPVPQSIAFHTKSFVFITVIGLVLYGSYNATQLKEVSYKVQFDNSTSLDNLNIVLISDLHLGYINDVDFISKVVNHINSLHPDIVLMSGDIFNGNYYALSNPSKAVEELNQLKSTYGVYASLGNHDAGRSYEEIVSFIEKSNIKLLNDEHVIIDNRFVLIGRKDSSPIGDQGTTRGDITEIFDKIDANMPVIVMDHQPANMIEYGNEVDLILSGHTHQGQIFPANLITNAMFTVDYGYYQKDKDSPQVIVTSGVGTWGPPLRIGTNSEIVQITIE</sequence>
<evidence type="ECO:0000256" key="1">
    <source>
        <dbReference type="SAM" id="Phobius"/>
    </source>
</evidence>
<dbReference type="Gene3D" id="3.60.21.10">
    <property type="match status" value="1"/>
</dbReference>
<dbReference type="GO" id="GO:0016787">
    <property type="term" value="F:hydrolase activity"/>
    <property type="evidence" value="ECO:0007669"/>
    <property type="project" value="InterPro"/>
</dbReference>
<dbReference type="SUPFAM" id="SSF56300">
    <property type="entry name" value="Metallo-dependent phosphatases"/>
    <property type="match status" value="1"/>
</dbReference>
<gene>
    <name evidence="3" type="ORF">EJP82_06775</name>
</gene>
<organism evidence="3 4">
    <name type="scientific">Paenibacillus anaericanus</name>
    <dbReference type="NCBI Taxonomy" id="170367"/>
    <lineage>
        <taxon>Bacteria</taxon>
        <taxon>Bacillati</taxon>
        <taxon>Bacillota</taxon>
        <taxon>Bacilli</taxon>
        <taxon>Bacillales</taxon>
        <taxon>Paenibacillaceae</taxon>
        <taxon>Paenibacillus</taxon>
    </lineage>
</organism>
<dbReference type="EMBL" id="RZNY01000004">
    <property type="protein sequence ID" value="RUT47407.1"/>
    <property type="molecule type" value="Genomic_DNA"/>
</dbReference>
<feature type="transmembrane region" description="Helical" evidence="1">
    <location>
        <begin position="6"/>
        <end position="28"/>
    </location>
</feature>
<dbReference type="PANTHER" id="PTHR31302">
    <property type="entry name" value="TRANSMEMBRANE PROTEIN WITH METALLOPHOSPHOESTERASE DOMAIN-RELATED"/>
    <property type="match status" value="1"/>
</dbReference>
<proteinExistence type="predicted"/>
<feature type="transmembrane region" description="Helical" evidence="1">
    <location>
        <begin position="40"/>
        <end position="66"/>
    </location>
</feature>
<keyword evidence="1" id="KW-0472">Membrane</keyword>
<evidence type="ECO:0000259" key="2">
    <source>
        <dbReference type="Pfam" id="PF00149"/>
    </source>
</evidence>
<dbReference type="InterPro" id="IPR051158">
    <property type="entry name" value="Metallophosphoesterase_sf"/>
</dbReference>
<dbReference type="InterPro" id="IPR004843">
    <property type="entry name" value="Calcineurin-like_PHP"/>
</dbReference>
<dbReference type="AlphaFoldDB" id="A0A3S1EK87"/>
<feature type="transmembrane region" description="Helical" evidence="1">
    <location>
        <begin position="86"/>
        <end position="107"/>
    </location>
</feature>
<feature type="transmembrane region" description="Helical" evidence="1">
    <location>
        <begin position="128"/>
        <end position="146"/>
    </location>
</feature>
<dbReference type="InterPro" id="IPR029052">
    <property type="entry name" value="Metallo-depent_PP-like"/>
</dbReference>
<feature type="domain" description="Calcineurin-like phosphoesterase" evidence="2">
    <location>
        <begin position="167"/>
        <end position="333"/>
    </location>
</feature>
<protein>
    <submittedName>
        <fullName evidence="3">Metallophosphoesterase</fullName>
    </submittedName>
</protein>
<comment type="caution">
    <text evidence="3">The sequence shown here is derived from an EMBL/GenBank/DDBJ whole genome shotgun (WGS) entry which is preliminary data.</text>
</comment>
<evidence type="ECO:0000313" key="4">
    <source>
        <dbReference type="Proteomes" id="UP000279446"/>
    </source>
</evidence>